<dbReference type="PANTHER" id="PTHR31126:SF1">
    <property type="entry name" value="TYROSINE SPECIFIC PROTEIN PHOSPHATASES DOMAIN-CONTAINING PROTEIN"/>
    <property type="match status" value="1"/>
</dbReference>
<dbReference type="InterPro" id="IPR029021">
    <property type="entry name" value="Prot-tyrosine_phosphatase-like"/>
</dbReference>
<gene>
    <name evidence="2" type="ORF">IV43_GL001518</name>
    <name evidence="3" type="ORF">LAC1533_0409</name>
</gene>
<dbReference type="EMBL" id="JQBK01000046">
    <property type="protein sequence ID" value="KRN82955.1"/>
    <property type="molecule type" value="Genomic_DNA"/>
</dbReference>
<dbReference type="PATRIC" id="fig|89059.3.peg.1626"/>
<accession>A0A0R2K0R6</accession>
<proteinExistence type="inferred from homology"/>
<dbReference type="Gene3D" id="3.90.190.10">
    <property type="entry name" value="Protein tyrosine phosphatase superfamily"/>
    <property type="match status" value="1"/>
</dbReference>
<reference evidence="2 4" key="1">
    <citation type="journal article" date="2015" name="Genome Announc.">
        <title>Expanding the biotechnology potential of lactobacilli through comparative genomics of 213 strains and associated genera.</title>
        <authorList>
            <person name="Sun Z."/>
            <person name="Harris H.M."/>
            <person name="McCann A."/>
            <person name="Guo C."/>
            <person name="Argimon S."/>
            <person name="Zhang W."/>
            <person name="Yang X."/>
            <person name="Jeffery I.B."/>
            <person name="Cooney J.C."/>
            <person name="Kagawa T.F."/>
            <person name="Liu W."/>
            <person name="Song Y."/>
            <person name="Salvetti E."/>
            <person name="Wrobel A."/>
            <person name="Rasinkangas P."/>
            <person name="Parkhill J."/>
            <person name="Rea M.C."/>
            <person name="O'Sullivan O."/>
            <person name="Ritari J."/>
            <person name="Douillard F.P."/>
            <person name="Paul Ross R."/>
            <person name="Yang R."/>
            <person name="Briner A.E."/>
            <person name="Felis G.E."/>
            <person name="de Vos W.M."/>
            <person name="Barrangou R."/>
            <person name="Klaenhammer T.R."/>
            <person name="Caufield P.W."/>
            <person name="Cui Y."/>
            <person name="Zhang H."/>
            <person name="O'Toole P.W."/>
        </authorList>
    </citation>
    <scope>NUCLEOTIDE SEQUENCE [LARGE SCALE GENOMIC DNA]</scope>
    <source>
        <strain evidence="2 4">DSM 15353</strain>
    </source>
</reference>
<dbReference type="PROSITE" id="PS00383">
    <property type="entry name" value="TYR_PHOSPHATASE_1"/>
    <property type="match status" value="1"/>
</dbReference>
<dbReference type="PANTHER" id="PTHR31126">
    <property type="entry name" value="TYROSINE-PROTEIN PHOSPHATASE"/>
    <property type="match status" value="1"/>
</dbReference>
<dbReference type="EMBL" id="LT630287">
    <property type="protein sequence ID" value="SFV39829.1"/>
    <property type="molecule type" value="Genomic_DNA"/>
</dbReference>
<dbReference type="Proteomes" id="UP000190935">
    <property type="component" value="Chromosome I"/>
</dbReference>
<comment type="similarity">
    <text evidence="1">Belongs to the protein-tyrosine phosphatase family.</text>
</comment>
<dbReference type="STRING" id="89059.LAC1533_0409"/>
<evidence type="ECO:0000313" key="5">
    <source>
        <dbReference type="Proteomes" id="UP000190935"/>
    </source>
</evidence>
<dbReference type="OrthoDB" id="1188001at2"/>
<dbReference type="Pfam" id="PF13350">
    <property type="entry name" value="Y_phosphatase3"/>
    <property type="match status" value="1"/>
</dbReference>
<dbReference type="InterPro" id="IPR026893">
    <property type="entry name" value="Tyr/Ser_Pase_IphP-type"/>
</dbReference>
<dbReference type="RefSeq" id="WP_010498738.1">
    <property type="nucleotide sequence ID" value="NZ_JQBK01000046.1"/>
</dbReference>
<dbReference type="GO" id="GO:0004721">
    <property type="term" value="F:phosphoprotein phosphatase activity"/>
    <property type="evidence" value="ECO:0007669"/>
    <property type="project" value="InterPro"/>
</dbReference>
<dbReference type="GeneID" id="95348496"/>
<protein>
    <submittedName>
        <fullName evidence="2">Protein tyrosine serine phosphatase</fullName>
    </submittedName>
    <submittedName>
        <fullName evidence="3">Protein tyrosine/serine phosphatase</fullName>
    </submittedName>
</protein>
<dbReference type="Proteomes" id="UP000051491">
    <property type="component" value="Unassembled WGS sequence"/>
</dbReference>
<reference evidence="5" key="2">
    <citation type="submission" date="2016-11" db="EMBL/GenBank/DDBJ databases">
        <authorList>
            <person name="Papadimitriou K."/>
        </authorList>
    </citation>
    <scope>NUCLEOTIDE SEQUENCE [LARGE SCALE GENOMIC DNA]</scope>
    <source>
        <strain evidence="5">ACA-DC 1533</strain>
    </source>
</reference>
<evidence type="ECO:0000256" key="1">
    <source>
        <dbReference type="ARBA" id="ARBA00009580"/>
    </source>
</evidence>
<dbReference type="AlphaFoldDB" id="A0A0R2K0R6"/>
<name>A0A0R2K0R6_9LACO</name>
<dbReference type="SUPFAM" id="SSF52799">
    <property type="entry name" value="(Phosphotyrosine protein) phosphatases II"/>
    <property type="match status" value="1"/>
</dbReference>
<dbReference type="KEGG" id="laca:LAC1533_0409"/>
<sequence>MSQIQPVNFRDIGGIPVANGTLTPNIFFRSGQVVDISNDTVNFLQNSCSLKRIYDFRSAEEVQKMPDTKIPSVTFTHLDILQTAKANQASMDEMVEGTGDAHENMLTTYEQMVTSDSACHGYAQFLTDLLTNNDPLLFHCFAGKDRTGFAAALILKIAGANDHQIMEDYLKTNTLRKKANQQIIAYFKNTISTEHLQQLQIALNVAPEYLNRANDTIINTFGSFNNYLHEGLGLENGFVSEFRHQYVK</sequence>
<evidence type="ECO:0000313" key="4">
    <source>
        <dbReference type="Proteomes" id="UP000051491"/>
    </source>
</evidence>
<organism evidence="2 4">
    <name type="scientific">Ligilactobacillus acidipiscis</name>
    <dbReference type="NCBI Taxonomy" id="89059"/>
    <lineage>
        <taxon>Bacteria</taxon>
        <taxon>Bacillati</taxon>
        <taxon>Bacillota</taxon>
        <taxon>Bacilli</taxon>
        <taxon>Lactobacillales</taxon>
        <taxon>Lactobacillaceae</taxon>
        <taxon>Ligilactobacillus</taxon>
    </lineage>
</organism>
<dbReference type="InterPro" id="IPR016130">
    <property type="entry name" value="Tyr_Pase_AS"/>
</dbReference>
<reference evidence="3" key="3">
    <citation type="submission" date="2016-11" db="EMBL/GenBank/DDBJ databases">
        <authorList>
            <person name="Jaros S."/>
            <person name="Januszkiewicz K."/>
            <person name="Wedrychowicz H."/>
        </authorList>
    </citation>
    <scope>NUCLEOTIDE SEQUENCE [LARGE SCALE GENOMIC DNA]</scope>
    <source>
        <strain evidence="3">ACA-DC 1533</strain>
    </source>
</reference>
<evidence type="ECO:0000313" key="3">
    <source>
        <dbReference type="EMBL" id="SFV39829.1"/>
    </source>
</evidence>
<evidence type="ECO:0000313" key="2">
    <source>
        <dbReference type="EMBL" id="KRN82955.1"/>
    </source>
</evidence>